<dbReference type="RefSeq" id="WP_146452087.1">
    <property type="nucleotide sequence ID" value="NZ_SJPS01000006.1"/>
</dbReference>
<dbReference type="GO" id="GO:0005524">
    <property type="term" value="F:ATP binding"/>
    <property type="evidence" value="ECO:0007669"/>
    <property type="project" value="UniProtKB-KW"/>
</dbReference>
<dbReference type="EMBL" id="SJPS01000006">
    <property type="protein sequence ID" value="TWU23586.1"/>
    <property type="molecule type" value="Genomic_DNA"/>
</dbReference>
<dbReference type="CDD" id="cd03230">
    <property type="entry name" value="ABC_DR_subfamily_A"/>
    <property type="match status" value="1"/>
</dbReference>
<evidence type="ECO:0000313" key="6">
    <source>
        <dbReference type="Proteomes" id="UP000318437"/>
    </source>
</evidence>
<protein>
    <submittedName>
        <fullName evidence="5">ABC transporter ATP-binding protein YtrB</fullName>
    </submittedName>
</protein>
<dbReference type="PANTHER" id="PTHR42939:SF1">
    <property type="entry name" value="ABC TRANSPORTER ATP-BINDING PROTEIN ALBC-RELATED"/>
    <property type="match status" value="1"/>
</dbReference>
<dbReference type="SUPFAM" id="SSF52540">
    <property type="entry name" value="P-loop containing nucleoside triphosphate hydrolases"/>
    <property type="match status" value="1"/>
</dbReference>
<evidence type="ECO:0000256" key="1">
    <source>
        <dbReference type="ARBA" id="ARBA00022448"/>
    </source>
</evidence>
<dbReference type="PANTHER" id="PTHR42939">
    <property type="entry name" value="ABC TRANSPORTER ATP-BINDING PROTEIN ALBC-RELATED"/>
    <property type="match status" value="1"/>
</dbReference>
<dbReference type="AlphaFoldDB" id="A0A5C6CKD7"/>
<dbReference type="OrthoDB" id="9795548at2"/>
<organism evidence="5 6">
    <name type="scientific">Bythopirellula polymerisocia</name>
    <dbReference type="NCBI Taxonomy" id="2528003"/>
    <lineage>
        <taxon>Bacteria</taxon>
        <taxon>Pseudomonadati</taxon>
        <taxon>Planctomycetota</taxon>
        <taxon>Planctomycetia</taxon>
        <taxon>Pirellulales</taxon>
        <taxon>Lacipirellulaceae</taxon>
        <taxon>Bythopirellula</taxon>
    </lineage>
</organism>
<comment type="caution">
    <text evidence="5">The sequence shown here is derived from an EMBL/GenBank/DDBJ whole genome shotgun (WGS) entry which is preliminary data.</text>
</comment>
<evidence type="ECO:0000256" key="2">
    <source>
        <dbReference type="ARBA" id="ARBA00022741"/>
    </source>
</evidence>
<dbReference type="Gene3D" id="3.40.50.300">
    <property type="entry name" value="P-loop containing nucleotide triphosphate hydrolases"/>
    <property type="match status" value="1"/>
</dbReference>
<dbReference type="PROSITE" id="PS50893">
    <property type="entry name" value="ABC_TRANSPORTER_2"/>
    <property type="match status" value="1"/>
</dbReference>
<dbReference type="Pfam" id="PF00005">
    <property type="entry name" value="ABC_tran"/>
    <property type="match status" value="1"/>
</dbReference>
<dbReference type="GO" id="GO:0016887">
    <property type="term" value="F:ATP hydrolysis activity"/>
    <property type="evidence" value="ECO:0007669"/>
    <property type="project" value="InterPro"/>
</dbReference>
<proteinExistence type="predicted"/>
<dbReference type="InterPro" id="IPR003593">
    <property type="entry name" value="AAA+_ATPase"/>
</dbReference>
<dbReference type="Proteomes" id="UP000318437">
    <property type="component" value="Unassembled WGS sequence"/>
</dbReference>
<sequence length="316" mass="35362">MTDAIRTHRLSKHYGSQRVVDSLNLRIERGQVYGFLGRNGAGKSTTIKMLMGMVHPDSGTAELLGEQIAEITPETRARIAYIAEGHPLYNWMTIGEAVRFTRAFYPRWNGLLVEQILDHFELPEKKKLRRLSCGQRAQVSLALAVAPEPELLILDDPTLGLDTVVRRDFLESLIQIINREGRTILFSSHILGDVERVADRIGILVDGVLRVDCPTDHFRESVKKLVLDFTGPAPDGFTCPGLVQSWNLGTQLELVLVGYDDLQRTAIEALGPRNIEVVDLNLEEAFIEYTRGRRRSLPLFAQEPRHAESASDQGAA</sequence>
<feature type="domain" description="ABC transporter" evidence="4">
    <location>
        <begin position="5"/>
        <end position="231"/>
    </location>
</feature>
<keyword evidence="6" id="KW-1185">Reference proteome</keyword>
<evidence type="ECO:0000256" key="3">
    <source>
        <dbReference type="ARBA" id="ARBA00022840"/>
    </source>
</evidence>
<gene>
    <name evidence="5" type="primary">ytrB_3</name>
    <name evidence="5" type="ORF">Pla144_37610</name>
</gene>
<keyword evidence="1" id="KW-0813">Transport</keyword>
<dbReference type="InterPro" id="IPR003439">
    <property type="entry name" value="ABC_transporter-like_ATP-bd"/>
</dbReference>
<name>A0A5C6CKD7_9BACT</name>
<accession>A0A5C6CKD7</accession>
<dbReference type="InterPro" id="IPR051782">
    <property type="entry name" value="ABC_Transporter_VariousFunc"/>
</dbReference>
<evidence type="ECO:0000313" key="5">
    <source>
        <dbReference type="EMBL" id="TWU23586.1"/>
    </source>
</evidence>
<reference evidence="5 6" key="1">
    <citation type="submission" date="2019-02" db="EMBL/GenBank/DDBJ databases">
        <title>Deep-cultivation of Planctomycetes and their phenomic and genomic characterization uncovers novel biology.</title>
        <authorList>
            <person name="Wiegand S."/>
            <person name="Jogler M."/>
            <person name="Boedeker C."/>
            <person name="Pinto D."/>
            <person name="Vollmers J."/>
            <person name="Rivas-Marin E."/>
            <person name="Kohn T."/>
            <person name="Peeters S.H."/>
            <person name="Heuer A."/>
            <person name="Rast P."/>
            <person name="Oberbeckmann S."/>
            <person name="Bunk B."/>
            <person name="Jeske O."/>
            <person name="Meyerdierks A."/>
            <person name="Storesund J.E."/>
            <person name="Kallscheuer N."/>
            <person name="Luecker S."/>
            <person name="Lage O.M."/>
            <person name="Pohl T."/>
            <person name="Merkel B.J."/>
            <person name="Hornburger P."/>
            <person name="Mueller R.-W."/>
            <person name="Bruemmer F."/>
            <person name="Labrenz M."/>
            <person name="Spormann A.M."/>
            <person name="Op Den Camp H."/>
            <person name="Overmann J."/>
            <person name="Amann R."/>
            <person name="Jetten M.S.M."/>
            <person name="Mascher T."/>
            <person name="Medema M.H."/>
            <person name="Devos D.P."/>
            <person name="Kaster A.-K."/>
            <person name="Ovreas L."/>
            <person name="Rohde M."/>
            <person name="Galperin M.Y."/>
            <person name="Jogler C."/>
        </authorList>
    </citation>
    <scope>NUCLEOTIDE SEQUENCE [LARGE SCALE GENOMIC DNA]</scope>
    <source>
        <strain evidence="5 6">Pla144</strain>
    </source>
</reference>
<keyword evidence="3 5" id="KW-0067">ATP-binding</keyword>
<dbReference type="InterPro" id="IPR027417">
    <property type="entry name" value="P-loop_NTPase"/>
</dbReference>
<evidence type="ECO:0000259" key="4">
    <source>
        <dbReference type="PROSITE" id="PS50893"/>
    </source>
</evidence>
<keyword evidence="2" id="KW-0547">Nucleotide-binding</keyword>
<dbReference type="SMART" id="SM00382">
    <property type="entry name" value="AAA"/>
    <property type="match status" value="1"/>
</dbReference>